<name>A0A835HMK4_9MAGN</name>
<accession>A0A835HMK4</accession>
<dbReference type="PANTHER" id="PTHR35705">
    <property type="entry name" value="WPP DOMAIN-INTERACTING TAIL-ANCHORED PROTEIN 1"/>
    <property type="match status" value="1"/>
</dbReference>
<dbReference type="OrthoDB" id="1936068at2759"/>
<dbReference type="Proteomes" id="UP000631114">
    <property type="component" value="Unassembled WGS sequence"/>
</dbReference>
<dbReference type="PANTHER" id="PTHR35705:SF1">
    <property type="entry name" value="WPP DOMAIN-INTERACTING TAIL-ANCHORED PROTEIN 1"/>
    <property type="match status" value="1"/>
</dbReference>
<proteinExistence type="predicted"/>
<dbReference type="InterPro" id="IPR039976">
    <property type="entry name" value="WIT1/WIT2"/>
</dbReference>
<dbReference type="AlphaFoldDB" id="A0A835HMK4"/>
<gene>
    <name evidence="1" type="ORF">IFM89_012537</name>
</gene>
<organism evidence="1 2">
    <name type="scientific">Coptis chinensis</name>
    <dbReference type="NCBI Taxonomy" id="261450"/>
    <lineage>
        <taxon>Eukaryota</taxon>
        <taxon>Viridiplantae</taxon>
        <taxon>Streptophyta</taxon>
        <taxon>Embryophyta</taxon>
        <taxon>Tracheophyta</taxon>
        <taxon>Spermatophyta</taxon>
        <taxon>Magnoliopsida</taxon>
        <taxon>Ranunculales</taxon>
        <taxon>Ranunculaceae</taxon>
        <taxon>Coptidoideae</taxon>
        <taxon>Coptis</taxon>
    </lineage>
</organism>
<comment type="caution">
    <text evidence="1">The sequence shown here is derived from an EMBL/GenBank/DDBJ whole genome shotgun (WGS) entry which is preliminary data.</text>
</comment>
<protein>
    <submittedName>
        <fullName evidence="1">Uncharacterized protein</fullName>
    </submittedName>
</protein>
<reference evidence="1 2" key="1">
    <citation type="submission" date="2020-10" db="EMBL/GenBank/DDBJ databases">
        <title>The Coptis chinensis genome and diversification of protoberbering-type alkaloids.</title>
        <authorList>
            <person name="Wang B."/>
            <person name="Shu S."/>
            <person name="Song C."/>
            <person name="Liu Y."/>
        </authorList>
    </citation>
    <scope>NUCLEOTIDE SEQUENCE [LARGE SCALE GENOMIC DNA]</scope>
    <source>
        <strain evidence="1">HL-2020</strain>
        <tissue evidence="1">Leaf</tissue>
    </source>
</reference>
<sequence length="87" mass="10231">MQTTEQQKHILRMLEKSLARELDLEKKLSDSRNSEEESNLKLHSAEQEMFCMDEEVEDVLWRLFEAENAVEILMGISKEIIGHLQIN</sequence>
<keyword evidence="2" id="KW-1185">Reference proteome</keyword>
<evidence type="ECO:0000313" key="1">
    <source>
        <dbReference type="EMBL" id="KAF9600798.1"/>
    </source>
</evidence>
<evidence type="ECO:0000313" key="2">
    <source>
        <dbReference type="Proteomes" id="UP000631114"/>
    </source>
</evidence>
<dbReference type="EMBL" id="JADFTS010000006">
    <property type="protein sequence ID" value="KAF9600798.1"/>
    <property type="molecule type" value="Genomic_DNA"/>
</dbReference>